<dbReference type="Proteomes" id="UP001596106">
    <property type="component" value="Unassembled WGS sequence"/>
</dbReference>
<dbReference type="EMBL" id="JBHSMA010000012">
    <property type="protein sequence ID" value="MFC5412414.1"/>
    <property type="molecule type" value="Genomic_DNA"/>
</dbReference>
<reference evidence="2" key="1">
    <citation type="journal article" date="2019" name="Int. J. Syst. Evol. Microbiol.">
        <title>The Global Catalogue of Microorganisms (GCM) 10K type strain sequencing project: providing services to taxonomists for standard genome sequencing and annotation.</title>
        <authorList>
            <consortium name="The Broad Institute Genomics Platform"/>
            <consortium name="The Broad Institute Genome Sequencing Center for Infectious Disease"/>
            <person name="Wu L."/>
            <person name="Ma J."/>
        </authorList>
    </citation>
    <scope>NUCLEOTIDE SEQUENCE [LARGE SCALE GENOMIC DNA]</scope>
    <source>
        <strain evidence="2">CCUG 55250</strain>
    </source>
</reference>
<dbReference type="RefSeq" id="WP_379849901.1">
    <property type="nucleotide sequence ID" value="NZ_JBHSMA010000012.1"/>
</dbReference>
<evidence type="ECO:0000313" key="1">
    <source>
        <dbReference type="EMBL" id="MFC5412414.1"/>
    </source>
</evidence>
<name>A0ABW0IHT8_9BACT</name>
<proteinExistence type="predicted"/>
<dbReference type="Gene3D" id="3.40.390.10">
    <property type="entry name" value="Collagenase (Catalytic Domain)"/>
    <property type="match status" value="1"/>
</dbReference>
<gene>
    <name evidence="1" type="ORF">ACFPMF_24025</name>
</gene>
<sequence length="279" mass="31156">MDTSGKRKMGSTTRWLMGLGRKEVPKIFVPCSPNKGSQAVAIRLFDRKGLLGDTGLSALALKTQLEAFFRQMASTPTILPAVKQILETFTFTVSYFDRDPTKQEREDMAVMDFPVYFESTEGPSRITTGSLEELLVFHKIPEKAFVAKQLTDELPPVTLFITDGAGNQSTYKAAEEFVGNETALGLGIPGNYFKPDGVQHICRKLGVIKIDRVVFNIVQARRPQRLLQVLKHELGHMLGLAHIPGTLMDEDYDNVQEHAMYSRFQLQLLSTALTNMSKS</sequence>
<dbReference type="InterPro" id="IPR024079">
    <property type="entry name" value="MetalloPept_cat_dom_sf"/>
</dbReference>
<keyword evidence="2" id="KW-1185">Reference proteome</keyword>
<protein>
    <recommendedName>
        <fullName evidence="3">Matrixin family metalloprotease</fullName>
    </recommendedName>
</protein>
<organism evidence="1 2">
    <name type="scientific">Larkinella bovis</name>
    <dbReference type="NCBI Taxonomy" id="683041"/>
    <lineage>
        <taxon>Bacteria</taxon>
        <taxon>Pseudomonadati</taxon>
        <taxon>Bacteroidota</taxon>
        <taxon>Cytophagia</taxon>
        <taxon>Cytophagales</taxon>
        <taxon>Spirosomataceae</taxon>
        <taxon>Larkinella</taxon>
    </lineage>
</organism>
<dbReference type="SUPFAM" id="SSF55486">
    <property type="entry name" value="Metalloproteases ('zincins'), catalytic domain"/>
    <property type="match status" value="1"/>
</dbReference>
<accession>A0ABW0IHT8</accession>
<evidence type="ECO:0008006" key="3">
    <source>
        <dbReference type="Google" id="ProtNLM"/>
    </source>
</evidence>
<evidence type="ECO:0000313" key="2">
    <source>
        <dbReference type="Proteomes" id="UP001596106"/>
    </source>
</evidence>
<comment type="caution">
    <text evidence="1">The sequence shown here is derived from an EMBL/GenBank/DDBJ whole genome shotgun (WGS) entry which is preliminary data.</text>
</comment>